<dbReference type="AlphaFoldDB" id="A0ABD3I5Y0"/>
<feature type="compositionally biased region" description="Basic and acidic residues" evidence="1">
    <location>
        <begin position="49"/>
        <end position="67"/>
    </location>
</feature>
<evidence type="ECO:0000256" key="1">
    <source>
        <dbReference type="SAM" id="MobiDB-lite"/>
    </source>
</evidence>
<accession>A0ABD3I5Y0</accession>
<evidence type="ECO:0000313" key="2">
    <source>
        <dbReference type="EMBL" id="KAL3697737.1"/>
    </source>
</evidence>
<gene>
    <name evidence="2" type="ORF">R1sor_011813</name>
</gene>
<keyword evidence="3" id="KW-1185">Reference proteome</keyword>
<proteinExistence type="predicted"/>
<dbReference type="Proteomes" id="UP001633002">
    <property type="component" value="Unassembled WGS sequence"/>
</dbReference>
<name>A0ABD3I5Y0_9MARC</name>
<feature type="compositionally biased region" description="Basic and acidic residues" evidence="1">
    <location>
        <begin position="1"/>
        <end position="12"/>
    </location>
</feature>
<organism evidence="2 3">
    <name type="scientific">Riccia sorocarpa</name>
    <dbReference type="NCBI Taxonomy" id="122646"/>
    <lineage>
        <taxon>Eukaryota</taxon>
        <taxon>Viridiplantae</taxon>
        <taxon>Streptophyta</taxon>
        <taxon>Embryophyta</taxon>
        <taxon>Marchantiophyta</taxon>
        <taxon>Marchantiopsida</taxon>
        <taxon>Marchantiidae</taxon>
        <taxon>Marchantiales</taxon>
        <taxon>Ricciaceae</taxon>
        <taxon>Riccia</taxon>
    </lineage>
</organism>
<sequence>MTDLKHILEPDRPVSQATSNLAAGHDVPQKHISRGHGGEARYNSSPDTETGKKKLEPDTETGKKDTNWTEEEFILSAEYFANECKLSNDGMMPNDILKSLVSDDLLEKCFGPKFGAKGRNGPKLNNCTGLPQAEVLHLFQDLKINFVRKSI</sequence>
<reference evidence="2 3" key="1">
    <citation type="submission" date="2024-09" db="EMBL/GenBank/DDBJ databases">
        <title>Chromosome-scale assembly of Riccia sorocarpa.</title>
        <authorList>
            <person name="Paukszto L."/>
        </authorList>
    </citation>
    <scope>NUCLEOTIDE SEQUENCE [LARGE SCALE GENOMIC DNA]</scope>
    <source>
        <strain evidence="2">LP-2024</strain>
        <tissue evidence="2">Aerial parts of the thallus</tissue>
    </source>
</reference>
<dbReference type="EMBL" id="JBJQOH010000002">
    <property type="protein sequence ID" value="KAL3697737.1"/>
    <property type="molecule type" value="Genomic_DNA"/>
</dbReference>
<evidence type="ECO:0008006" key="4">
    <source>
        <dbReference type="Google" id="ProtNLM"/>
    </source>
</evidence>
<feature type="region of interest" description="Disordered" evidence="1">
    <location>
        <begin position="1"/>
        <end position="67"/>
    </location>
</feature>
<comment type="caution">
    <text evidence="2">The sequence shown here is derived from an EMBL/GenBank/DDBJ whole genome shotgun (WGS) entry which is preliminary data.</text>
</comment>
<evidence type="ECO:0000313" key="3">
    <source>
        <dbReference type="Proteomes" id="UP001633002"/>
    </source>
</evidence>
<protein>
    <recommendedName>
        <fullName evidence="4">LAGLIDADG homing endonuclease</fullName>
    </recommendedName>
</protein>